<dbReference type="AlphaFoldDB" id="A0A420W279"/>
<protein>
    <submittedName>
        <fullName evidence="3">Glycosyltransferase family 1 protein</fullName>
    </submittedName>
</protein>
<evidence type="ECO:0000313" key="3">
    <source>
        <dbReference type="EMBL" id="RKO72676.1"/>
    </source>
</evidence>
<feature type="domain" description="Glycosyl transferase family 1" evidence="1">
    <location>
        <begin position="181"/>
        <end position="368"/>
    </location>
</feature>
<dbReference type="Pfam" id="PF00534">
    <property type="entry name" value="Glycos_transf_1"/>
    <property type="match status" value="1"/>
</dbReference>
<dbReference type="PANTHER" id="PTHR45947">
    <property type="entry name" value="SULFOQUINOVOSYL TRANSFERASE SQD2"/>
    <property type="match status" value="1"/>
</dbReference>
<dbReference type="Proteomes" id="UP000282423">
    <property type="component" value="Unassembled WGS sequence"/>
</dbReference>
<dbReference type="InterPro" id="IPR001296">
    <property type="entry name" value="Glyco_trans_1"/>
</dbReference>
<dbReference type="GO" id="GO:0016757">
    <property type="term" value="F:glycosyltransferase activity"/>
    <property type="evidence" value="ECO:0007669"/>
    <property type="project" value="InterPro"/>
</dbReference>
<dbReference type="InterPro" id="IPR050194">
    <property type="entry name" value="Glycosyltransferase_grp1"/>
</dbReference>
<dbReference type="InterPro" id="IPR028098">
    <property type="entry name" value="Glyco_trans_4-like_N"/>
</dbReference>
<sequence>MLPSEIEILFVSHKYPPAVGGMEKQSFELINNVALYLKVHTIVYDNKESILTFFFHLNRRILSKISDNPRIKLIHFNDGLIAALASFHKGYGHLKRVVTLHGLDVVFPFPYFQRRIIPRFNVFDRIITVSQATAQAAQSRGIDASRILVIPNGVDPALPSTAVTPENGLDFIGTEYRNLSGNATPLPYFITLGRPVRRKGFSWLMEHVIPAVQGNFKLVMIGPFDHNPTPTERLLNLLPNKFYHLFTLFLGYPTDQQDMRKLLKAYPEQIQHLGKVSIAQLKQLLAGAQAFLMPNIQVPGDMEGFGLVCLEASAAGTIVVAAELEGITSAITHNHNGLLLASRDAHAWITQLQSILDHPDHYEKLGQKFKCNTSKEFSWDIMARNYGQTFVELCQTL</sequence>
<reference evidence="3 4" key="1">
    <citation type="submission" date="2018-10" db="EMBL/GenBank/DDBJ databases">
        <title>Sphingobacterium sp. M05W1-28.</title>
        <authorList>
            <person name="Cai H."/>
        </authorList>
    </citation>
    <scope>NUCLEOTIDE SEQUENCE [LARGE SCALE GENOMIC DNA]</scope>
    <source>
        <strain evidence="3 4">M05W1-28</strain>
    </source>
</reference>
<name>A0A420W279_9SPHI</name>
<evidence type="ECO:0000313" key="4">
    <source>
        <dbReference type="Proteomes" id="UP000282423"/>
    </source>
</evidence>
<dbReference type="SUPFAM" id="SSF53756">
    <property type="entry name" value="UDP-Glycosyltransferase/glycogen phosphorylase"/>
    <property type="match status" value="1"/>
</dbReference>
<evidence type="ECO:0000259" key="2">
    <source>
        <dbReference type="Pfam" id="PF13439"/>
    </source>
</evidence>
<dbReference type="RefSeq" id="WP_121121655.1">
    <property type="nucleotide sequence ID" value="NZ_RBWS01000004.1"/>
</dbReference>
<dbReference type="Pfam" id="PF13439">
    <property type="entry name" value="Glyco_transf_4"/>
    <property type="match status" value="1"/>
</dbReference>
<feature type="domain" description="Glycosyltransferase subfamily 4-like N-terminal" evidence="2">
    <location>
        <begin position="49"/>
        <end position="157"/>
    </location>
</feature>
<evidence type="ECO:0000259" key="1">
    <source>
        <dbReference type="Pfam" id="PF00534"/>
    </source>
</evidence>
<accession>A0A420W279</accession>
<keyword evidence="4" id="KW-1185">Reference proteome</keyword>
<dbReference type="Gene3D" id="3.40.50.2000">
    <property type="entry name" value="Glycogen Phosphorylase B"/>
    <property type="match status" value="2"/>
</dbReference>
<keyword evidence="3" id="KW-0808">Transferase</keyword>
<dbReference type="PANTHER" id="PTHR45947:SF3">
    <property type="entry name" value="SULFOQUINOVOSYL TRANSFERASE SQD2"/>
    <property type="match status" value="1"/>
</dbReference>
<comment type="caution">
    <text evidence="3">The sequence shown here is derived from an EMBL/GenBank/DDBJ whole genome shotgun (WGS) entry which is preliminary data.</text>
</comment>
<gene>
    <name evidence="3" type="ORF">D7322_04305</name>
</gene>
<dbReference type="EMBL" id="RBWS01000004">
    <property type="protein sequence ID" value="RKO72676.1"/>
    <property type="molecule type" value="Genomic_DNA"/>
</dbReference>
<dbReference type="OrthoDB" id="9792322at2"/>
<dbReference type="CDD" id="cd03801">
    <property type="entry name" value="GT4_PimA-like"/>
    <property type="match status" value="1"/>
</dbReference>
<organism evidence="3 4">
    <name type="scientific">Sphingobacterium puteale</name>
    <dbReference type="NCBI Taxonomy" id="2420510"/>
    <lineage>
        <taxon>Bacteria</taxon>
        <taxon>Pseudomonadati</taxon>
        <taxon>Bacteroidota</taxon>
        <taxon>Sphingobacteriia</taxon>
        <taxon>Sphingobacteriales</taxon>
        <taxon>Sphingobacteriaceae</taxon>
        <taxon>Sphingobacterium</taxon>
    </lineage>
</organism>
<proteinExistence type="predicted"/>